<feature type="transmembrane region" description="Helical" evidence="6">
    <location>
        <begin position="116"/>
        <end position="136"/>
    </location>
</feature>
<feature type="transmembrane region" description="Helical" evidence="6">
    <location>
        <begin position="58"/>
        <end position="77"/>
    </location>
</feature>
<feature type="transmembrane region" description="Helical" evidence="6">
    <location>
        <begin position="206"/>
        <end position="226"/>
    </location>
</feature>
<sequence>MEKLSIQKDVEVPPAAGAAAGADPFPQPGSPGGGKRLRFGILDRPPVVEAILLGFQQYLVMLGSTVLIPSIVVPPMGANDTDLAAVINTIFFASGIITLIQTLVGDRLPIVQGGSFAYISPALAITAQIKATMTFPSEHERFLYTIRVVSGGVIGSGLIVFGIGFFGIIHPVLRAISPVTVAVNIAVLSIALIGAGFPGIMPCPHLGFIVIFLVILFSQYLTKVSVPLGRGRRWHIFKLCPVILGLFISW</sequence>
<dbReference type="GeneID" id="25728511"/>
<keyword evidence="8" id="KW-1185">Reference proteome</keyword>
<dbReference type="KEGG" id="mng:MNEG_11266"/>
<dbReference type="STRING" id="145388.A0A0D2JAC9"/>
<evidence type="ECO:0000256" key="4">
    <source>
        <dbReference type="ARBA" id="ARBA00022989"/>
    </source>
</evidence>
<dbReference type="OrthoDB" id="1641903at2759"/>
<dbReference type="Pfam" id="PF00860">
    <property type="entry name" value="Xan_ur_permease"/>
    <property type="match status" value="1"/>
</dbReference>
<protein>
    <submittedName>
        <fullName evidence="7">Nucleobase-ascorbate transporter 4</fullName>
    </submittedName>
</protein>
<dbReference type="AlphaFoldDB" id="A0A0D2JAC9"/>
<evidence type="ECO:0000256" key="6">
    <source>
        <dbReference type="SAM" id="Phobius"/>
    </source>
</evidence>
<dbReference type="GO" id="GO:0022857">
    <property type="term" value="F:transmembrane transporter activity"/>
    <property type="evidence" value="ECO:0007669"/>
    <property type="project" value="InterPro"/>
</dbReference>
<reference evidence="7 8" key="1">
    <citation type="journal article" date="2013" name="BMC Genomics">
        <title>Reconstruction of the lipid metabolism for the microalga Monoraphidium neglectum from its genome sequence reveals characteristics suitable for biofuel production.</title>
        <authorList>
            <person name="Bogen C."/>
            <person name="Al-Dilaimi A."/>
            <person name="Albersmeier A."/>
            <person name="Wichmann J."/>
            <person name="Grundmann M."/>
            <person name="Rupp O."/>
            <person name="Lauersen K.J."/>
            <person name="Blifernez-Klassen O."/>
            <person name="Kalinowski J."/>
            <person name="Goesmann A."/>
            <person name="Mussgnug J.H."/>
            <person name="Kruse O."/>
        </authorList>
    </citation>
    <scope>NUCLEOTIDE SEQUENCE [LARGE SCALE GENOMIC DNA]</scope>
    <source>
        <strain evidence="7 8">SAG 48.87</strain>
    </source>
</reference>
<accession>A0A0D2JAC9</accession>
<dbReference type="PANTHER" id="PTHR11119">
    <property type="entry name" value="XANTHINE-URACIL / VITAMIN C PERMEASE FAMILY MEMBER"/>
    <property type="match status" value="1"/>
</dbReference>
<evidence type="ECO:0000256" key="5">
    <source>
        <dbReference type="ARBA" id="ARBA00023136"/>
    </source>
</evidence>
<proteinExistence type="inferred from homology"/>
<dbReference type="GO" id="GO:0016020">
    <property type="term" value="C:membrane"/>
    <property type="evidence" value="ECO:0007669"/>
    <property type="project" value="UniProtKB-SubCell"/>
</dbReference>
<evidence type="ECO:0000256" key="3">
    <source>
        <dbReference type="ARBA" id="ARBA00022692"/>
    </source>
</evidence>
<evidence type="ECO:0000313" key="8">
    <source>
        <dbReference type="Proteomes" id="UP000054498"/>
    </source>
</evidence>
<comment type="subcellular location">
    <subcellularLocation>
        <location evidence="1">Membrane</location>
        <topology evidence="1">Multi-pass membrane protein</topology>
    </subcellularLocation>
</comment>
<name>A0A0D2JAC9_9CHLO</name>
<evidence type="ECO:0000256" key="2">
    <source>
        <dbReference type="ARBA" id="ARBA00008821"/>
    </source>
</evidence>
<dbReference type="RefSeq" id="XP_013895717.1">
    <property type="nucleotide sequence ID" value="XM_014040263.1"/>
</dbReference>
<keyword evidence="5 6" id="KW-0472">Membrane</keyword>
<feature type="transmembrane region" description="Helical" evidence="6">
    <location>
        <begin position="83"/>
        <end position="104"/>
    </location>
</feature>
<evidence type="ECO:0000313" key="7">
    <source>
        <dbReference type="EMBL" id="KIY96697.1"/>
    </source>
</evidence>
<dbReference type="EMBL" id="KK102883">
    <property type="protein sequence ID" value="KIY96697.1"/>
    <property type="molecule type" value="Genomic_DNA"/>
</dbReference>
<gene>
    <name evidence="7" type="ORF">MNEG_11266</name>
</gene>
<keyword evidence="3 6" id="KW-0812">Transmembrane</keyword>
<dbReference type="Proteomes" id="UP000054498">
    <property type="component" value="Unassembled WGS sequence"/>
</dbReference>
<keyword evidence="4 6" id="KW-1133">Transmembrane helix</keyword>
<feature type="transmembrane region" description="Helical" evidence="6">
    <location>
        <begin position="142"/>
        <end position="169"/>
    </location>
</feature>
<evidence type="ECO:0000256" key="1">
    <source>
        <dbReference type="ARBA" id="ARBA00004141"/>
    </source>
</evidence>
<feature type="transmembrane region" description="Helical" evidence="6">
    <location>
        <begin position="181"/>
        <end position="200"/>
    </location>
</feature>
<dbReference type="InterPro" id="IPR006043">
    <property type="entry name" value="NCS2"/>
</dbReference>
<organism evidence="7 8">
    <name type="scientific">Monoraphidium neglectum</name>
    <dbReference type="NCBI Taxonomy" id="145388"/>
    <lineage>
        <taxon>Eukaryota</taxon>
        <taxon>Viridiplantae</taxon>
        <taxon>Chlorophyta</taxon>
        <taxon>core chlorophytes</taxon>
        <taxon>Chlorophyceae</taxon>
        <taxon>CS clade</taxon>
        <taxon>Sphaeropleales</taxon>
        <taxon>Selenastraceae</taxon>
        <taxon>Monoraphidium</taxon>
    </lineage>
</organism>
<comment type="similarity">
    <text evidence="2">Belongs to the nucleobase:cation symporter-2 (NCS2) (TC 2.A.40) family.</text>
</comment>